<keyword evidence="2" id="KW-1185">Reference proteome</keyword>
<dbReference type="Proteomes" id="UP000821837">
    <property type="component" value="Chromosome 1"/>
</dbReference>
<sequence length="166" mass="18281">MNVFSLPYENVNTNGIILPNPASSTLMELFHCNNRSRREDESLWQFFAALRGLASACAFGDQLDSLLQDCFVCGINNAAMQTRLLLHIVAEDLPVFNMWHTGLVPSSVPPYTLTEVCGCPISMELDKASVSVMAKKLFKRTFPGVSIEASSIMLRSYSGKLSQVQG</sequence>
<dbReference type="AlphaFoldDB" id="A0A9D4QHT2"/>
<evidence type="ECO:0000313" key="2">
    <source>
        <dbReference type="Proteomes" id="UP000821837"/>
    </source>
</evidence>
<proteinExistence type="predicted"/>
<gene>
    <name evidence="1" type="ORF">HPB52_001176</name>
</gene>
<evidence type="ECO:0000313" key="1">
    <source>
        <dbReference type="EMBL" id="KAH7981821.1"/>
    </source>
</evidence>
<reference evidence="1" key="2">
    <citation type="submission" date="2021-09" db="EMBL/GenBank/DDBJ databases">
        <authorList>
            <person name="Jia N."/>
            <person name="Wang J."/>
            <person name="Shi W."/>
            <person name="Du L."/>
            <person name="Sun Y."/>
            <person name="Zhan W."/>
            <person name="Jiang J."/>
            <person name="Wang Q."/>
            <person name="Zhang B."/>
            <person name="Ji P."/>
            <person name="Sakyi L.B."/>
            <person name="Cui X."/>
            <person name="Yuan T."/>
            <person name="Jiang B."/>
            <person name="Yang W."/>
            <person name="Lam T.T.-Y."/>
            <person name="Chang Q."/>
            <person name="Ding S."/>
            <person name="Wang X."/>
            <person name="Zhu J."/>
            <person name="Ruan X."/>
            <person name="Zhao L."/>
            <person name="Wei J."/>
            <person name="Que T."/>
            <person name="Du C."/>
            <person name="Cheng J."/>
            <person name="Dai P."/>
            <person name="Han X."/>
            <person name="Huang E."/>
            <person name="Gao Y."/>
            <person name="Liu J."/>
            <person name="Shao H."/>
            <person name="Ye R."/>
            <person name="Li L."/>
            <person name="Wei W."/>
            <person name="Wang X."/>
            <person name="Wang C."/>
            <person name="Huo Q."/>
            <person name="Li W."/>
            <person name="Guo W."/>
            <person name="Chen H."/>
            <person name="Chen S."/>
            <person name="Zhou L."/>
            <person name="Zhou L."/>
            <person name="Ni X."/>
            <person name="Tian J."/>
            <person name="Zhou Y."/>
            <person name="Sheng Y."/>
            <person name="Liu T."/>
            <person name="Pan Y."/>
            <person name="Xia L."/>
            <person name="Li J."/>
            <person name="Zhao F."/>
            <person name="Cao W."/>
        </authorList>
    </citation>
    <scope>NUCLEOTIDE SEQUENCE</scope>
    <source>
        <strain evidence="1">Rsan-2018</strain>
        <tissue evidence="1">Larvae</tissue>
    </source>
</reference>
<accession>A0A9D4QHT2</accession>
<protein>
    <submittedName>
        <fullName evidence="1">Uncharacterized protein</fullName>
    </submittedName>
</protein>
<name>A0A9D4QHT2_RHISA</name>
<comment type="caution">
    <text evidence="1">The sequence shown here is derived from an EMBL/GenBank/DDBJ whole genome shotgun (WGS) entry which is preliminary data.</text>
</comment>
<reference evidence="1" key="1">
    <citation type="journal article" date="2020" name="Cell">
        <title>Large-Scale Comparative Analyses of Tick Genomes Elucidate Their Genetic Diversity and Vector Capacities.</title>
        <authorList>
            <consortium name="Tick Genome and Microbiome Consortium (TIGMIC)"/>
            <person name="Jia N."/>
            <person name="Wang J."/>
            <person name="Shi W."/>
            <person name="Du L."/>
            <person name="Sun Y."/>
            <person name="Zhan W."/>
            <person name="Jiang J.F."/>
            <person name="Wang Q."/>
            <person name="Zhang B."/>
            <person name="Ji P."/>
            <person name="Bell-Sakyi L."/>
            <person name="Cui X.M."/>
            <person name="Yuan T.T."/>
            <person name="Jiang B.G."/>
            <person name="Yang W.F."/>
            <person name="Lam T.T."/>
            <person name="Chang Q.C."/>
            <person name="Ding S.J."/>
            <person name="Wang X.J."/>
            <person name="Zhu J.G."/>
            <person name="Ruan X.D."/>
            <person name="Zhao L."/>
            <person name="Wei J.T."/>
            <person name="Ye R.Z."/>
            <person name="Que T.C."/>
            <person name="Du C.H."/>
            <person name="Zhou Y.H."/>
            <person name="Cheng J.X."/>
            <person name="Dai P.F."/>
            <person name="Guo W.B."/>
            <person name="Han X.H."/>
            <person name="Huang E.J."/>
            <person name="Li L.F."/>
            <person name="Wei W."/>
            <person name="Gao Y.C."/>
            <person name="Liu J.Z."/>
            <person name="Shao H.Z."/>
            <person name="Wang X."/>
            <person name="Wang C.C."/>
            <person name="Yang T.C."/>
            <person name="Huo Q.B."/>
            <person name="Li W."/>
            <person name="Chen H.Y."/>
            <person name="Chen S.E."/>
            <person name="Zhou L.G."/>
            <person name="Ni X.B."/>
            <person name="Tian J.H."/>
            <person name="Sheng Y."/>
            <person name="Liu T."/>
            <person name="Pan Y.S."/>
            <person name="Xia L.Y."/>
            <person name="Li J."/>
            <person name="Zhao F."/>
            <person name="Cao W.C."/>
        </authorList>
    </citation>
    <scope>NUCLEOTIDE SEQUENCE</scope>
    <source>
        <strain evidence="1">Rsan-2018</strain>
    </source>
</reference>
<dbReference type="EMBL" id="JABSTV010001245">
    <property type="protein sequence ID" value="KAH7981821.1"/>
    <property type="molecule type" value="Genomic_DNA"/>
</dbReference>
<dbReference type="VEuPathDB" id="VectorBase:RSAN_035122"/>
<organism evidence="1 2">
    <name type="scientific">Rhipicephalus sanguineus</name>
    <name type="common">Brown dog tick</name>
    <name type="synonym">Ixodes sanguineus</name>
    <dbReference type="NCBI Taxonomy" id="34632"/>
    <lineage>
        <taxon>Eukaryota</taxon>
        <taxon>Metazoa</taxon>
        <taxon>Ecdysozoa</taxon>
        <taxon>Arthropoda</taxon>
        <taxon>Chelicerata</taxon>
        <taxon>Arachnida</taxon>
        <taxon>Acari</taxon>
        <taxon>Parasitiformes</taxon>
        <taxon>Ixodida</taxon>
        <taxon>Ixodoidea</taxon>
        <taxon>Ixodidae</taxon>
        <taxon>Rhipicephalinae</taxon>
        <taxon>Rhipicephalus</taxon>
        <taxon>Rhipicephalus</taxon>
    </lineage>
</organism>